<evidence type="ECO:0000313" key="2">
    <source>
        <dbReference type="EMBL" id="PQL93159.1"/>
    </source>
</evidence>
<sequence>MGMIKPILFLFLFFCKQKGIKYDDNNLLEQNISIQQDSAIVFLTNFYSNYIKEGIRNSPNEKALNSLKEKYLSKKFLSRLSNKELDYDPVINAQDFIEQWLETMNIEPLVKGQFYKVCLPYNDFEGNHNLCMKVKLEKTKEGYLIDNIEEYKMKEEITGQIEQKNIVTSWKGKYVYLAYDRDNYKNEYKINIKSYEDVRILNIIDNDTIKYKSKIISLQTNNGISEIALPLISYQGDNKSDVDTLYLKKEKASYFISGNPIYEINPGNNTWSPLEISN</sequence>
<evidence type="ECO:0000313" key="3">
    <source>
        <dbReference type="Proteomes" id="UP000238042"/>
    </source>
</evidence>
<dbReference type="InterPro" id="IPR024289">
    <property type="entry name" value="DUF3828"/>
</dbReference>
<proteinExistence type="predicted"/>
<accession>A0A2S8ADZ8</accession>
<dbReference type="Pfam" id="PF12883">
    <property type="entry name" value="DUF3828"/>
    <property type="match status" value="1"/>
</dbReference>
<reference evidence="2 3" key="1">
    <citation type="submission" date="2018-02" db="EMBL/GenBank/DDBJ databases">
        <title>Genome sequences of Apibacter spp., gut symbionts of Asian honey bees.</title>
        <authorList>
            <person name="Kwong W.K."/>
            <person name="Steele M.I."/>
            <person name="Moran N.A."/>
        </authorList>
    </citation>
    <scope>NUCLEOTIDE SEQUENCE [LARGE SCALE GENOMIC DNA]</scope>
    <source>
        <strain evidence="3">wkB301</strain>
    </source>
</reference>
<name>A0A2S8ADZ8_9FLAO</name>
<feature type="domain" description="DUF3828" evidence="1">
    <location>
        <begin position="44"/>
        <end position="119"/>
    </location>
</feature>
<dbReference type="OrthoDB" id="7065421at2"/>
<dbReference type="RefSeq" id="WP_105246728.1">
    <property type="nucleotide sequence ID" value="NZ_PSZM01000036.1"/>
</dbReference>
<dbReference type="EMBL" id="PSZM01000036">
    <property type="protein sequence ID" value="PQL93159.1"/>
    <property type="molecule type" value="Genomic_DNA"/>
</dbReference>
<comment type="caution">
    <text evidence="2">The sequence shown here is derived from an EMBL/GenBank/DDBJ whole genome shotgun (WGS) entry which is preliminary data.</text>
</comment>
<dbReference type="Proteomes" id="UP000238042">
    <property type="component" value="Unassembled WGS sequence"/>
</dbReference>
<protein>
    <recommendedName>
        <fullName evidence="1">DUF3828 domain-containing protein</fullName>
    </recommendedName>
</protein>
<evidence type="ECO:0000259" key="1">
    <source>
        <dbReference type="Pfam" id="PF12883"/>
    </source>
</evidence>
<dbReference type="AlphaFoldDB" id="A0A2S8ADZ8"/>
<gene>
    <name evidence="2" type="ORF">C4S77_05735</name>
</gene>
<keyword evidence="3" id="KW-1185">Reference proteome</keyword>
<organism evidence="2 3">
    <name type="scientific">Apibacter adventoris</name>
    <dbReference type="NCBI Taxonomy" id="1679466"/>
    <lineage>
        <taxon>Bacteria</taxon>
        <taxon>Pseudomonadati</taxon>
        <taxon>Bacteroidota</taxon>
        <taxon>Flavobacteriia</taxon>
        <taxon>Flavobacteriales</taxon>
        <taxon>Weeksellaceae</taxon>
        <taxon>Apibacter</taxon>
    </lineage>
</organism>
<dbReference type="Gene3D" id="3.10.450.50">
    <property type="match status" value="1"/>
</dbReference>